<feature type="compositionally biased region" description="Basic and acidic residues" evidence="1">
    <location>
        <begin position="202"/>
        <end position="214"/>
    </location>
</feature>
<feature type="compositionally biased region" description="Pro residues" evidence="1">
    <location>
        <begin position="17"/>
        <end position="30"/>
    </location>
</feature>
<accession>A0AAF0J2M2</accession>
<keyword evidence="3" id="KW-1185">Reference proteome</keyword>
<sequence length="425" mass="44220">MNPWASPSDEADGAPRAPTPPLSLGTPPPLVSSTALAPLDVDPWGGSALAAPVPKPPATPPRTVAESAPSKDTCTQEGQATDSNLALLTSASLTIHENVWGSGETMQTAWTQDRKVEETRPSGAPVEAGASAMQPKEEASEIPSVAGASETRPETPTKETPLDAGNSGPPAESETRPTAEALAGKPSALGRLGMAVSEWRKARQAAADKAKEAAEAEQAQGWKKVAPPKPAATVRLAGWLRRGTATSTAPTSPAPTPPAPSSEQGETPSPSTKGAPLDDDDLAWLEATSMRTTARAPAAPVRGVRRYDASAYDPDPRYDYDPPSTYDEDAAEDNAAVPHDPYAYDPDDDDGFGEMQTYTDDEPSVPSSTYSDEPRRAPPPAKPTLLPPPPPATKPPPSVDLLGASPPATQQGPLSKADVDFFESL</sequence>
<dbReference type="AlphaFoldDB" id="A0AAF0J2M2"/>
<feature type="region of interest" description="Disordered" evidence="1">
    <location>
        <begin position="1"/>
        <end position="82"/>
    </location>
</feature>
<reference evidence="2" key="1">
    <citation type="submission" date="2023-03" db="EMBL/GenBank/DDBJ databases">
        <title>Mating type loci evolution in Malassezia.</title>
        <authorList>
            <person name="Coelho M.A."/>
        </authorList>
    </citation>
    <scope>NUCLEOTIDE SEQUENCE</scope>
    <source>
        <strain evidence="2">CBS 9557</strain>
    </source>
</reference>
<dbReference type="EMBL" id="CP119894">
    <property type="protein sequence ID" value="WFD27157.1"/>
    <property type="molecule type" value="Genomic_DNA"/>
</dbReference>
<protein>
    <submittedName>
        <fullName evidence="2">Uncharacterized protein</fullName>
    </submittedName>
</protein>
<organism evidence="2 3">
    <name type="scientific">Malassezia nana</name>
    <dbReference type="NCBI Taxonomy" id="180528"/>
    <lineage>
        <taxon>Eukaryota</taxon>
        <taxon>Fungi</taxon>
        <taxon>Dikarya</taxon>
        <taxon>Basidiomycota</taxon>
        <taxon>Ustilaginomycotina</taxon>
        <taxon>Malasseziomycetes</taxon>
        <taxon>Malasseziales</taxon>
        <taxon>Malasseziaceae</taxon>
        <taxon>Malassezia</taxon>
    </lineage>
</organism>
<feature type="region of interest" description="Disordered" evidence="1">
    <location>
        <begin position="202"/>
        <end position="425"/>
    </location>
</feature>
<feature type="compositionally biased region" description="Pro residues" evidence="1">
    <location>
        <begin position="377"/>
        <end position="398"/>
    </location>
</feature>
<feature type="compositionally biased region" description="Basic and acidic residues" evidence="1">
    <location>
        <begin position="151"/>
        <end position="161"/>
    </location>
</feature>
<name>A0AAF0J2M2_9BASI</name>
<evidence type="ECO:0000256" key="1">
    <source>
        <dbReference type="SAM" id="MobiDB-lite"/>
    </source>
</evidence>
<dbReference type="Proteomes" id="UP001213623">
    <property type="component" value="Chromosome 3"/>
</dbReference>
<evidence type="ECO:0000313" key="2">
    <source>
        <dbReference type="EMBL" id="WFD27157.1"/>
    </source>
</evidence>
<feature type="compositionally biased region" description="Polar residues" evidence="1">
    <location>
        <begin position="263"/>
        <end position="272"/>
    </location>
</feature>
<proteinExistence type="predicted"/>
<evidence type="ECO:0000313" key="3">
    <source>
        <dbReference type="Proteomes" id="UP001213623"/>
    </source>
</evidence>
<feature type="compositionally biased region" description="Polar residues" evidence="1">
    <location>
        <begin position="70"/>
        <end position="79"/>
    </location>
</feature>
<feature type="region of interest" description="Disordered" evidence="1">
    <location>
        <begin position="98"/>
        <end position="190"/>
    </location>
</feature>
<gene>
    <name evidence="2" type="ORF">MNAN1_002153</name>
</gene>
<feature type="compositionally biased region" description="Low complexity" evidence="1">
    <location>
        <begin position="291"/>
        <end position="302"/>
    </location>
</feature>